<evidence type="ECO:0000313" key="4">
    <source>
        <dbReference type="Proteomes" id="UP000001876"/>
    </source>
</evidence>
<sequence length="326" mass="36357">MVGGEMRREEKSSRNDVHGVNAVVWGPAYRTHLRLHRAFERLAPIRGARRRTRTVVTTATRTVADDDARLLLTVLIILFARWRRLTFHLRGLVPCLRPAEVRREHLPPKVLIRSRDPAPVLARRARRERGVEPGAEEDARDARVGKVRPARRGRWSRAGSVVVVVVVVVAVAVVVVVVAVAVVVVVVARASFFSGRAERRRRGRRGVVRAATAVRVVVVVAAGGGGVRDASRRRARRRARRRVVGDGDRSAPPPARVRRRRFSVFVVVVVVDGVARRRARARGRSAATTEPLARGANPRRDRGEEETRAHRARAFRSAPRPVLFCI</sequence>
<dbReference type="KEGG" id="mpp:MICPUCDRAFT_63667"/>
<feature type="transmembrane region" description="Helical" evidence="2">
    <location>
        <begin position="207"/>
        <end position="227"/>
    </location>
</feature>
<keyword evidence="2" id="KW-1133">Transmembrane helix</keyword>
<feature type="transmembrane region" description="Helical" evidence="2">
    <location>
        <begin position="161"/>
        <end position="187"/>
    </location>
</feature>
<feature type="compositionally biased region" description="Basic residues" evidence="1">
    <location>
        <begin position="231"/>
        <end position="242"/>
    </location>
</feature>
<name>C1N5I4_MICPC</name>
<keyword evidence="4" id="KW-1185">Reference proteome</keyword>
<dbReference type="AlphaFoldDB" id="C1N5I4"/>
<keyword evidence="2" id="KW-0472">Membrane</keyword>
<accession>C1N5I4</accession>
<proteinExistence type="predicted"/>
<feature type="compositionally biased region" description="Basic and acidic residues" evidence="1">
    <location>
        <begin position="298"/>
        <end position="309"/>
    </location>
</feature>
<evidence type="ECO:0000313" key="3">
    <source>
        <dbReference type="EMBL" id="EEH52299.1"/>
    </source>
</evidence>
<keyword evidence="2" id="KW-0812">Transmembrane</keyword>
<dbReference type="RefSeq" id="XP_003063163.1">
    <property type="nucleotide sequence ID" value="XM_003063117.1"/>
</dbReference>
<evidence type="ECO:0000256" key="2">
    <source>
        <dbReference type="SAM" id="Phobius"/>
    </source>
</evidence>
<evidence type="ECO:0000256" key="1">
    <source>
        <dbReference type="SAM" id="MobiDB-lite"/>
    </source>
</evidence>
<dbReference type="GeneID" id="9688808"/>
<reference evidence="3 4" key="1">
    <citation type="journal article" date="2009" name="Science">
        <title>Green evolution and dynamic adaptations revealed by genomes of the marine picoeukaryotes Micromonas.</title>
        <authorList>
            <person name="Worden A.Z."/>
            <person name="Lee J.H."/>
            <person name="Mock T."/>
            <person name="Rouze P."/>
            <person name="Simmons M.P."/>
            <person name="Aerts A.L."/>
            <person name="Allen A.E."/>
            <person name="Cuvelier M.L."/>
            <person name="Derelle E."/>
            <person name="Everett M.V."/>
            <person name="Foulon E."/>
            <person name="Grimwood J."/>
            <person name="Gundlach H."/>
            <person name="Henrissat B."/>
            <person name="Napoli C."/>
            <person name="McDonald S.M."/>
            <person name="Parker M.S."/>
            <person name="Rombauts S."/>
            <person name="Salamov A."/>
            <person name="Von Dassow P."/>
            <person name="Badger J.H."/>
            <person name="Coutinho P.M."/>
            <person name="Demir E."/>
            <person name="Dubchak I."/>
            <person name="Gentemann C."/>
            <person name="Eikrem W."/>
            <person name="Gready J.E."/>
            <person name="John U."/>
            <person name="Lanier W."/>
            <person name="Lindquist E.A."/>
            <person name="Lucas S."/>
            <person name="Mayer K.F."/>
            <person name="Moreau H."/>
            <person name="Not F."/>
            <person name="Otillar R."/>
            <person name="Panaud O."/>
            <person name="Pangilinan J."/>
            <person name="Paulsen I."/>
            <person name="Piegu B."/>
            <person name="Poliakov A."/>
            <person name="Robbens S."/>
            <person name="Schmutz J."/>
            <person name="Toulza E."/>
            <person name="Wyss T."/>
            <person name="Zelensky A."/>
            <person name="Zhou K."/>
            <person name="Armbrust E.V."/>
            <person name="Bhattacharya D."/>
            <person name="Goodenough U.W."/>
            <person name="Van de Peer Y."/>
            <person name="Grigoriev I.V."/>
        </authorList>
    </citation>
    <scope>NUCLEOTIDE SEQUENCE [LARGE SCALE GENOMIC DNA]</scope>
    <source>
        <strain evidence="3 4">CCMP1545</strain>
    </source>
</reference>
<feature type="region of interest" description="Disordered" evidence="1">
    <location>
        <begin position="280"/>
        <end position="312"/>
    </location>
</feature>
<feature type="region of interest" description="Disordered" evidence="1">
    <location>
        <begin position="230"/>
        <end position="254"/>
    </location>
</feature>
<organism evidence="4">
    <name type="scientific">Micromonas pusilla (strain CCMP1545)</name>
    <name type="common">Picoplanktonic green alga</name>
    <dbReference type="NCBI Taxonomy" id="564608"/>
    <lineage>
        <taxon>Eukaryota</taxon>
        <taxon>Viridiplantae</taxon>
        <taxon>Chlorophyta</taxon>
        <taxon>Mamiellophyceae</taxon>
        <taxon>Mamiellales</taxon>
        <taxon>Mamiellaceae</taxon>
        <taxon>Micromonas</taxon>
    </lineage>
</organism>
<dbReference type="EMBL" id="GG663748">
    <property type="protein sequence ID" value="EEH52299.1"/>
    <property type="molecule type" value="Genomic_DNA"/>
</dbReference>
<protein>
    <submittedName>
        <fullName evidence="3">Predicted protein</fullName>
    </submittedName>
</protein>
<dbReference type="Proteomes" id="UP000001876">
    <property type="component" value="Unassembled WGS sequence"/>
</dbReference>
<gene>
    <name evidence="3" type="ORF">MICPUCDRAFT_63667</name>
</gene>